<dbReference type="PROSITE" id="PS50053">
    <property type="entry name" value="UBIQUITIN_2"/>
    <property type="match status" value="1"/>
</dbReference>
<accession>A0A8T0I286</accession>
<evidence type="ECO:0000259" key="2">
    <source>
        <dbReference type="PROSITE" id="PS50053"/>
    </source>
</evidence>
<evidence type="ECO:0000256" key="1">
    <source>
        <dbReference type="SAM" id="SignalP"/>
    </source>
</evidence>
<dbReference type="EMBL" id="CM026425">
    <property type="protein sequence ID" value="KAG0576773.1"/>
    <property type="molecule type" value="Genomic_DNA"/>
</dbReference>
<name>A0A8T0I286_CERPU</name>
<proteinExistence type="predicted"/>
<evidence type="ECO:0000313" key="3">
    <source>
        <dbReference type="EMBL" id="KAG0576773.1"/>
    </source>
</evidence>
<keyword evidence="4" id="KW-1185">Reference proteome</keyword>
<feature type="chain" id="PRO_5035895346" description="Ubiquitin-like domain-containing protein" evidence="1">
    <location>
        <begin position="23"/>
        <end position="224"/>
    </location>
</feature>
<dbReference type="InterPro" id="IPR000626">
    <property type="entry name" value="Ubiquitin-like_dom"/>
</dbReference>
<gene>
    <name evidence="3" type="ORF">KC19_5G106500</name>
</gene>
<dbReference type="InterPro" id="IPR039540">
    <property type="entry name" value="UBL3-like_ubiquitin_dom"/>
</dbReference>
<protein>
    <recommendedName>
        <fullName evidence="2">Ubiquitin-like domain-containing protein</fullName>
    </recommendedName>
</protein>
<keyword evidence="1" id="KW-0732">Signal</keyword>
<dbReference type="Gene3D" id="3.10.20.90">
    <property type="entry name" value="Phosphatidylinositol 3-kinase Catalytic Subunit, Chain A, domain 1"/>
    <property type="match status" value="1"/>
</dbReference>
<organism evidence="3 4">
    <name type="scientific">Ceratodon purpureus</name>
    <name type="common">Fire moss</name>
    <name type="synonym">Dicranum purpureum</name>
    <dbReference type="NCBI Taxonomy" id="3225"/>
    <lineage>
        <taxon>Eukaryota</taxon>
        <taxon>Viridiplantae</taxon>
        <taxon>Streptophyta</taxon>
        <taxon>Embryophyta</taxon>
        <taxon>Bryophyta</taxon>
        <taxon>Bryophytina</taxon>
        <taxon>Bryopsida</taxon>
        <taxon>Dicranidae</taxon>
        <taxon>Pseudoditrichales</taxon>
        <taxon>Ditrichaceae</taxon>
        <taxon>Ceratodon</taxon>
    </lineage>
</organism>
<comment type="caution">
    <text evidence="3">The sequence shown here is derived from an EMBL/GenBank/DDBJ whole genome shotgun (WGS) entry which is preliminary data.</text>
</comment>
<dbReference type="CDD" id="cd01814">
    <property type="entry name" value="Ubl_MUBs_plant"/>
    <property type="match status" value="1"/>
</dbReference>
<reference evidence="3" key="1">
    <citation type="submission" date="2020-06" db="EMBL/GenBank/DDBJ databases">
        <title>WGS assembly of Ceratodon purpureus strain R40.</title>
        <authorList>
            <person name="Carey S.B."/>
            <person name="Jenkins J."/>
            <person name="Shu S."/>
            <person name="Lovell J.T."/>
            <person name="Sreedasyam A."/>
            <person name="Maumus F."/>
            <person name="Tiley G.P."/>
            <person name="Fernandez-Pozo N."/>
            <person name="Barry K."/>
            <person name="Chen C."/>
            <person name="Wang M."/>
            <person name="Lipzen A."/>
            <person name="Daum C."/>
            <person name="Saski C.A."/>
            <person name="Payton A.C."/>
            <person name="Mcbreen J.C."/>
            <person name="Conrad R.E."/>
            <person name="Kollar L.M."/>
            <person name="Olsson S."/>
            <person name="Huttunen S."/>
            <person name="Landis J.B."/>
            <person name="Wickett N.J."/>
            <person name="Johnson M.G."/>
            <person name="Rensing S.A."/>
            <person name="Grimwood J."/>
            <person name="Schmutz J."/>
            <person name="Mcdaniel S.F."/>
        </authorList>
    </citation>
    <scope>NUCLEOTIDE SEQUENCE</scope>
    <source>
        <strain evidence="3">R40</strain>
    </source>
</reference>
<dbReference type="InterPro" id="IPR029071">
    <property type="entry name" value="Ubiquitin-like_domsf"/>
</dbReference>
<dbReference type="AlphaFoldDB" id="A0A8T0I286"/>
<feature type="signal peptide" evidence="1">
    <location>
        <begin position="1"/>
        <end position="22"/>
    </location>
</feature>
<dbReference type="Proteomes" id="UP000822688">
    <property type="component" value="Chromosome 5"/>
</dbReference>
<dbReference type="SUPFAM" id="SSF54236">
    <property type="entry name" value="Ubiquitin-like"/>
    <property type="match status" value="1"/>
</dbReference>
<sequence>MFFHHSFAIFSILCKIVGQVWLETNICGWLFQGDLLLSRKRYSWKVGSQTAVPGGRSEQFFNREDKSRWCGSMSVMSLEEPVELKFRLYDGTDIGPNKYAPATTVANIKESILNHWPKEKQNGPKTINDLKLINAGKILENSKTLADSRVILGEIPGCVITMHVVLRPPTNDKASGTRPSSTFLARDLCDFDLCSFLLFFHIVNDLSSALDVAGTPGFCSCLFS</sequence>
<dbReference type="PANTHER" id="PTHR13169">
    <property type="entry name" value="UBIQUITIN-LIKE PROTEIN 3 HCG-1 PROTEIN"/>
    <property type="match status" value="1"/>
</dbReference>
<evidence type="ECO:0000313" key="4">
    <source>
        <dbReference type="Proteomes" id="UP000822688"/>
    </source>
</evidence>
<dbReference type="InterPro" id="IPR040015">
    <property type="entry name" value="UBL3-like"/>
</dbReference>
<dbReference type="PANTHER" id="PTHR13169:SF0">
    <property type="entry name" value="UBIQUITIN-LIKE PROTEIN 3"/>
    <property type="match status" value="1"/>
</dbReference>
<dbReference type="Pfam" id="PF13881">
    <property type="entry name" value="Rad60-SLD_2"/>
    <property type="match status" value="1"/>
</dbReference>
<feature type="domain" description="Ubiquitin-like" evidence="2">
    <location>
        <begin position="82"/>
        <end position="150"/>
    </location>
</feature>